<dbReference type="InterPro" id="IPR008921">
    <property type="entry name" value="DNA_pol3_clamp-load_cplx_C"/>
</dbReference>
<feature type="domain" description="AAA+ ATPase" evidence="12">
    <location>
        <begin position="52"/>
        <end position="217"/>
    </location>
</feature>
<dbReference type="GO" id="GO:0009360">
    <property type="term" value="C:DNA polymerase III complex"/>
    <property type="evidence" value="ECO:0007669"/>
    <property type="project" value="InterPro"/>
</dbReference>
<dbReference type="NCBIfam" id="NF004046">
    <property type="entry name" value="PRK05563.1"/>
    <property type="match status" value="1"/>
</dbReference>
<dbReference type="NCBIfam" id="TIGR02397">
    <property type="entry name" value="dnaX_nterm"/>
    <property type="match status" value="1"/>
</dbReference>
<proteinExistence type="inferred from homology"/>
<dbReference type="EC" id="2.7.7.7" evidence="11"/>
<organism evidence="13 14">
    <name type="scientific">Candidatus Anoxymicrobium japonicum</name>
    <dbReference type="NCBI Taxonomy" id="2013648"/>
    <lineage>
        <taxon>Bacteria</taxon>
        <taxon>Bacillati</taxon>
        <taxon>Actinomycetota</taxon>
        <taxon>Candidatus Geothermincolia</taxon>
        <taxon>Candidatus Geothermincolales</taxon>
        <taxon>Candidatus Anoxymicrobiaceae</taxon>
        <taxon>Candidatus Anoxymicrobium</taxon>
    </lineage>
</organism>
<comment type="similarity">
    <text evidence="1 11">Belongs to the DnaX/STICHEL family.</text>
</comment>
<dbReference type="Gene3D" id="1.20.272.10">
    <property type="match status" value="1"/>
</dbReference>
<dbReference type="FunFam" id="3.40.50.300:FF:000014">
    <property type="entry name" value="DNA polymerase III subunit gamma/tau"/>
    <property type="match status" value="1"/>
</dbReference>
<dbReference type="InterPro" id="IPR045085">
    <property type="entry name" value="HLD_clamp_pol_III_gamma_tau"/>
</dbReference>
<dbReference type="PANTHER" id="PTHR11669:SF0">
    <property type="entry name" value="PROTEIN STICHEL-LIKE 2"/>
    <property type="match status" value="1"/>
</dbReference>
<evidence type="ECO:0000256" key="6">
    <source>
        <dbReference type="ARBA" id="ARBA00022741"/>
    </source>
</evidence>
<accession>A0A2N3G4I9</accession>
<comment type="caution">
    <text evidence="13">The sequence shown here is derived from an EMBL/GenBank/DDBJ whole genome shotgun (WGS) entry which is preliminary data.</text>
</comment>
<dbReference type="SUPFAM" id="SSF52540">
    <property type="entry name" value="P-loop containing nucleoside triphosphate hydrolases"/>
    <property type="match status" value="1"/>
</dbReference>
<keyword evidence="3 11" id="KW-0548">Nucleotidyltransferase</keyword>
<dbReference type="Pfam" id="PF12169">
    <property type="entry name" value="DNA_pol3_gamma3"/>
    <property type="match status" value="1"/>
</dbReference>
<evidence type="ECO:0000256" key="11">
    <source>
        <dbReference type="RuleBase" id="RU364063"/>
    </source>
</evidence>
<dbReference type="GO" id="GO:0005524">
    <property type="term" value="F:ATP binding"/>
    <property type="evidence" value="ECO:0007669"/>
    <property type="project" value="UniProtKB-KW"/>
</dbReference>
<dbReference type="CDD" id="cd00009">
    <property type="entry name" value="AAA"/>
    <property type="match status" value="1"/>
</dbReference>
<evidence type="ECO:0000259" key="12">
    <source>
        <dbReference type="SMART" id="SM00382"/>
    </source>
</evidence>
<dbReference type="Pfam" id="PF22608">
    <property type="entry name" value="DNAX_ATPase_lid"/>
    <property type="match status" value="1"/>
</dbReference>
<dbReference type="Proteomes" id="UP000233654">
    <property type="component" value="Unassembled WGS sequence"/>
</dbReference>
<dbReference type="FunFam" id="1.10.8.60:FF:000013">
    <property type="entry name" value="DNA polymerase III subunit gamma/tau"/>
    <property type="match status" value="1"/>
</dbReference>
<dbReference type="SUPFAM" id="SSF48019">
    <property type="entry name" value="post-AAA+ oligomerization domain-like"/>
    <property type="match status" value="1"/>
</dbReference>
<dbReference type="PANTHER" id="PTHR11669">
    <property type="entry name" value="REPLICATION FACTOR C / DNA POLYMERASE III GAMMA-TAU SUBUNIT"/>
    <property type="match status" value="1"/>
</dbReference>
<dbReference type="EMBL" id="PHEX01000069">
    <property type="protein sequence ID" value="PKQ27639.1"/>
    <property type="molecule type" value="Genomic_DNA"/>
</dbReference>
<dbReference type="CDD" id="cd18137">
    <property type="entry name" value="HLD_clamp_pol_III_gamma_tau"/>
    <property type="match status" value="1"/>
</dbReference>
<dbReference type="InterPro" id="IPR050238">
    <property type="entry name" value="DNA_Rep/Repair_Clamp_Loader"/>
</dbReference>
<keyword evidence="9 11" id="KW-0239">DNA-directed DNA polymerase</keyword>
<evidence type="ECO:0000313" key="14">
    <source>
        <dbReference type="Proteomes" id="UP000233654"/>
    </source>
</evidence>
<dbReference type="Gene3D" id="1.10.8.60">
    <property type="match status" value="1"/>
</dbReference>
<evidence type="ECO:0000256" key="4">
    <source>
        <dbReference type="ARBA" id="ARBA00022705"/>
    </source>
</evidence>
<dbReference type="InterPro" id="IPR012763">
    <property type="entry name" value="DNA_pol_III_sug/sutau_N"/>
</dbReference>
<dbReference type="GO" id="GO:0003887">
    <property type="term" value="F:DNA-directed DNA polymerase activity"/>
    <property type="evidence" value="ECO:0007669"/>
    <property type="project" value="UniProtKB-KW"/>
</dbReference>
<dbReference type="Gene3D" id="3.40.50.300">
    <property type="entry name" value="P-loop containing nucleotide triphosphate hydrolases"/>
    <property type="match status" value="1"/>
</dbReference>
<dbReference type="GO" id="GO:0003677">
    <property type="term" value="F:DNA binding"/>
    <property type="evidence" value="ECO:0007669"/>
    <property type="project" value="InterPro"/>
</dbReference>
<keyword evidence="4 11" id="KW-0235">DNA replication</keyword>
<dbReference type="NCBIfam" id="TIGR01128">
    <property type="entry name" value="holA"/>
    <property type="match status" value="1"/>
</dbReference>
<comment type="catalytic activity">
    <reaction evidence="10 11">
        <text>DNA(n) + a 2'-deoxyribonucleoside 5'-triphosphate = DNA(n+1) + diphosphate</text>
        <dbReference type="Rhea" id="RHEA:22508"/>
        <dbReference type="Rhea" id="RHEA-COMP:17339"/>
        <dbReference type="Rhea" id="RHEA-COMP:17340"/>
        <dbReference type="ChEBI" id="CHEBI:33019"/>
        <dbReference type="ChEBI" id="CHEBI:61560"/>
        <dbReference type="ChEBI" id="CHEBI:173112"/>
        <dbReference type="EC" id="2.7.7.7"/>
    </reaction>
</comment>
<sequence>MNFYGTKREKTAEAFMKHISLYRKWRPGVFNEVIGQGRVTDTLMNALTSGRVVHAYLFSGPRGTGKTSTARILAKAINCAEGPTAKPCGVCEACVSISEGTALDVIEIDAASNRKIDEMRDLLDKIPYRPTSLRTKVYIVDEAHQLTNEASSALLKTLEEPPGHVVFILATTEPHKLLPTIVSRCQKYDFSLVSAREISRLLEHIASREEIDIETDALGMIAEHARGSVRDAIGVMDQISNMSGEHITSKQLAEMLGEVEIDLVFETVDFIIDRDTPGVLTLIGKMIEDGKAPRRFVESLIGHLRSLFLVQNAANPSQIVEATEEHYARLAEQANRLRRHEVIRLIERLGDTHREMRQSENPRLVLECALVKITSLDADATLAGLAFR</sequence>
<dbReference type="InterPro" id="IPR005790">
    <property type="entry name" value="DNA_polIII_delta"/>
</dbReference>
<evidence type="ECO:0000256" key="3">
    <source>
        <dbReference type="ARBA" id="ARBA00022695"/>
    </source>
</evidence>
<comment type="function">
    <text evidence="11">DNA polymerase III is a complex, multichain enzyme responsible for most of the replicative synthesis in bacteria. This DNA polymerase also exhibits 3' to 5' exonuclease activity.</text>
</comment>
<evidence type="ECO:0000256" key="8">
    <source>
        <dbReference type="ARBA" id="ARBA00022840"/>
    </source>
</evidence>
<dbReference type="InterPro" id="IPR022754">
    <property type="entry name" value="DNA_pol_III_gamma-3"/>
</dbReference>
<keyword evidence="6 11" id="KW-0547">Nucleotide-binding</keyword>
<dbReference type="GO" id="GO:0006261">
    <property type="term" value="P:DNA-templated DNA replication"/>
    <property type="evidence" value="ECO:0007669"/>
    <property type="project" value="TreeGrafter"/>
</dbReference>
<gene>
    <name evidence="11" type="primary">dnaX</name>
    <name evidence="13" type="ORF">CVT63_06885</name>
</gene>
<dbReference type="Pfam" id="PF13177">
    <property type="entry name" value="DNA_pol3_delta2"/>
    <property type="match status" value="1"/>
</dbReference>
<dbReference type="AlphaFoldDB" id="A0A2N3G4I9"/>
<keyword evidence="8 11" id="KW-0067">ATP-binding</keyword>
<evidence type="ECO:0000313" key="13">
    <source>
        <dbReference type="EMBL" id="PKQ27639.1"/>
    </source>
</evidence>
<keyword evidence="2 11" id="KW-0808">Transferase</keyword>
<dbReference type="InterPro" id="IPR027417">
    <property type="entry name" value="P-loop_NTPase"/>
</dbReference>
<evidence type="ECO:0000256" key="5">
    <source>
        <dbReference type="ARBA" id="ARBA00022723"/>
    </source>
</evidence>
<keyword evidence="5" id="KW-0479">Metal-binding</keyword>
<evidence type="ECO:0000256" key="7">
    <source>
        <dbReference type="ARBA" id="ARBA00022833"/>
    </source>
</evidence>
<dbReference type="InterPro" id="IPR003593">
    <property type="entry name" value="AAA+_ATPase"/>
</dbReference>
<reference evidence="13 14" key="1">
    <citation type="journal article" date="2017" name="ISME J.">
        <title>Potential for microbial H2 and metal transformations associated with novel bacteria and archaea in deep terrestrial subsurface sediments.</title>
        <authorList>
            <person name="Hernsdorf A.W."/>
            <person name="Amano Y."/>
            <person name="Miyakawa K."/>
            <person name="Ise K."/>
            <person name="Suzuki Y."/>
            <person name="Anantharaman K."/>
            <person name="Probst A."/>
            <person name="Burstein D."/>
            <person name="Thomas B.C."/>
            <person name="Banfield J.F."/>
        </authorList>
    </citation>
    <scope>NUCLEOTIDE SEQUENCE [LARGE SCALE GENOMIC DNA]</scope>
    <source>
        <strain evidence="13">HGW-Actinobacteria-3</strain>
    </source>
</reference>
<keyword evidence="7" id="KW-0862">Zinc</keyword>
<dbReference type="SMART" id="SM00382">
    <property type="entry name" value="AAA"/>
    <property type="match status" value="1"/>
</dbReference>
<feature type="non-terminal residue" evidence="13">
    <location>
        <position position="388"/>
    </location>
</feature>
<evidence type="ECO:0000256" key="10">
    <source>
        <dbReference type="ARBA" id="ARBA00049244"/>
    </source>
</evidence>
<comment type="subunit">
    <text evidence="11">DNA polymerase III contains a core (composed of alpha, epsilon and theta chains) that associates with a tau subunit. This core dimerizes to form the POLIII' complex. PolIII' associates with the gamma complex (composed of gamma, delta, delta', psi and chi chains) and with the beta chain to form the complete DNA polymerase III complex.</text>
</comment>
<dbReference type="GO" id="GO:0046872">
    <property type="term" value="F:metal ion binding"/>
    <property type="evidence" value="ECO:0007669"/>
    <property type="project" value="UniProtKB-KW"/>
</dbReference>
<evidence type="ECO:0000256" key="9">
    <source>
        <dbReference type="ARBA" id="ARBA00022932"/>
    </source>
</evidence>
<protein>
    <recommendedName>
        <fullName evidence="11">DNA polymerase III subunit gamma/tau</fullName>
        <ecNumber evidence="11">2.7.7.7</ecNumber>
    </recommendedName>
</protein>
<evidence type="ECO:0000256" key="2">
    <source>
        <dbReference type="ARBA" id="ARBA00022679"/>
    </source>
</evidence>
<name>A0A2N3G4I9_9ACTN</name>
<evidence type="ECO:0000256" key="1">
    <source>
        <dbReference type="ARBA" id="ARBA00006360"/>
    </source>
</evidence>